<accession>A0ABN7VRV2</accession>
<comment type="caution">
    <text evidence="1">The sequence shown here is derived from an EMBL/GenBank/DDBJ whole genome shotgun (WGS) entry which is preliminary data.</text>
</comment>
<proteinExistence type="predicted"/>
<reference evidence="1 2" key="1">
    <citation type="submission" date="2021-06" db="EMBL/GenBank/DDBJ databases">
        <authorList>
            <person name="Kallberg Y."/>
            <person name="Tangrot J."/>
            <person name="Rosling A."/>
        </authorList>
    </citation>
    <scope>NUCLEOTIDE SEQUENCE [LARGE SCALE GENOMIC DNA]</scope>
    <source>
        <strain evidence="1 2">120-4 pot B 10/14</strain>
    </source>
</reference>
<protein>
    <submittedName>
        <fullName evidence="1">27895_t:CDS:1</fullName>
    </submittedName>
</protein>
<evidence type="ECO:0000313" key="1">
    <source>
        <dbReference type="EMBL" id="CAG8795245.1"/>
    </source>
</evidence>
<feature type="non-terminal residue" evidence="1">
    <location>
        <position position="186"/>
    </location>
</feature>
<dbReference type="EMBL" id="CAJVQB010020740">
    <property type="protein sequence ID" value="CAG8795245.1"/>
    <property type="molecule type" value="Genomic_DNA"/>
</dbReference>
<evidence type="ECO:0000313" key="2">
    <source>
        <dbReference type="Proteomes" id="UP000789901"/>
    </source>
</evidence>
<organism evidence="1 2">
    <name type="scientific">Gigaspora margarita</name>
    <dbReference type="NCBI Taxonomy" id="4874"/>
    <lineage>
        <taxon>Eukaryota</taxon>
        <taxon>Fungi</taxon>
        <taxon>Fungi incertae sedis</taxon>
        <taxon>Mucoromycota</taxon>
        <taxon>Glomeromycotina</taxon>
        <taxon>Glomeromycetes</taxon>
        <taxon>Diversisporales</taxon>
        <taxon>Gigasporaceae</taxon>
        <taxon>Gigaspora</taxon>
    </lineage>
</organism>
<keyword evidence="2" id="KW-1185">Reference proteome</keyword>
<gene>
    <name evidence="1" type="ORF">GMARGA_LOCUS21946</name>
</gene>
<name>A0ABN7VRV2_GIGMA</name>
<sequence length="186" mass="21108">MLAIQLMDTNNACNTDDQITQRADSMDLDDLPSHAAKKVKTTLSEEILATTPIEPLLTQIAPMQNNEKLEPQKSHKAHSYQKKQLHYAKTLRKPQESLQQPDLAQDNQHTNEQNMNIVIDEKNDMIPITDNTKQHRMGTDATSNATIEGTKPDIVRTRVANKSIDLKEEELDATKWNYDTILQAFS</sequence>
<dbReference type="Proteomes" id="UP000789901">
    <property type="component" value="Unassembled WGS sequence"/>
</dbReference>